<keyword evidence="2" id="KW-1185">Reference proteome</keyword>
<reference evidence="1 2" key="1">
    <citation type="submission" date="2014-01" db="EMBL/GenBank/DDBJ databases">
        <title>Complete genome sequence of ionizing-radiation resistance bacterium Hymenobacter swuensis DY53.</title>
        <authorList>
            <person name="Jung J.-H."/>
            <person name="Jeong S.-W."/>
            <person name="Joe M.-H."/>
            <person name="Cho y.-j."/>
            <person name="Kim M.-K."/>
            <person name="Lim S.-Y."/>
        </authorList>
    </citation>
    <scope>NUCLEOTIDE SEQUENCE [LARGE SCALE GENOMIC DNA]</scope>
    <source>
        <strain evidence="1 2">DY53</strain>
    </source>
</reference>
<dbReference type="RefSeq" id="WP_044002121.1">
    <property type="nucleotide sequence ID" value="NZ_CP007145.1"/>
</dbReference>
<dbReference type="AlphaFoldDB" id="W8F183"/>
<dbReference type="HOGENOM" id="CLU_1105978_0_0_10"/>
<dbReference type="EMBL" id="CP007145">
    <property type="protein sequence ID" value="AHJ97782.1"/>
    <property type="molecule type" value="Genomic_DNA"/>
</dbReference>
<dbReference type="Proteomes" id="UP000019423">
    <property type="component" value="Chromosome"/>
</dbReference>
<name>W8F183_9BACT</name>
<accession>W8F183</accession>
<dbReference type="KEGG" id="hsw:Hsw_2187"/>
<gene>
    <name evidence="1" type="ORF">Hsw_2187</name>
</gene>
<protein>
    <submittedName>
        <fullName evidence="1">Uncharacterized protein</fullName>
    </submittedName>
</protein>
<proteinExistence type="predicted"/>
<dbReference type="OrthoDB" id="871228at2"/>
<sequence length="251" mass="27364">MTCFFPGFTTTVGPAATASLLLTLTNPARSQQLSLDLQIGGQYAYAEGGHFGIGKRPFKGHEFLITPFVAPMLRLQLKDETNISIGYSGGGLGWGYKLQVPKAQSNGAYGGAYGGHAVSVYLDRLPLLVSWPVARFDFQPLPTEAEQYAYSIRFCQTCNLGAGIVSPQDTIVFRQQPSITRHWGAFLTGGATARFYRLGRERFNISLFLNQGLTTMMRVPVQYTYNSQRGAVTLPVPDKAPAAFHLTAVEG</sequence>
<evidence type="ECO:0000313" key="2">
    <source>
        <dbReference type="Proteomes" id="UP000019423"/>
    </source>
</evidence>
<evidence type="ECO:0000313" key="1">
    <source>
        <dbReference type="EMBL" id="AHJ97782.1"/>
    </source>
</evidence>
<organism evidence="1 2">
    <name type="scientific">Hymenobacter swuensis DY53</name>
    <dbReference type="NCBI Taxonomy" id="1227739"/>
    <lineage>
        <taxon>Bacteria</taxon>
        <taxon>Pseudomonadati</taxon>
        <taxon>Bacteroidota</taxon>
        <taxon>Cytophagia</taxon>
        <taxon>Cytophagales</taxon>
        <taxon>Hymenobacteraceae</taxon>
        <taxon>Hymenobacter</taxon>
    </lineage>
</organism>